<accession>A0A7J6U9I6</accession>
<feature type="compositionally biased region" description="Basic residues" evidence="1">
    <location>
        <begin position="498"/>
        <end position="507"/>
    </location>
</feature>
<proteinExistence type="predicted"/>
<evidence type="ECO:0000313" key="3">
    <source>
        <dbReference type="Proteomes" id="UP000553632"/>
    </source>
</evidence>
<comment type="caution">
    <text evidence="2">The sequence shown here is derived from an EMBL/GenBank/DDBJ whole genome shotgun (WGS) entry which is preliminary data.</text>
</comment>
<dbReference type="Proteomes" id="UP000553632">
    <property type="component" value="Unassembled WGS sequence"/>
</dbReference>
<evidence type="ECO:0000313" key="2">
    <source>
        <dbReference type="EMBL" id="KAF4753892.1"/>
    </source>
</evidence>
<feature type="region of interest" description="Disordered" evidence="1">
    <location>
        <begin position="416"/>
        <end position="560"/>
    </location>
</feature>
<dbReference type="AlphaFoldDB" id="A0A7J6U9I6"/>
<gene>
    <name evidence="2" type="ORF">FOZ63_031964</name>
</gene>
<sequence>MSALSGRAGSVLSDEASALDSGLLVRMQAALYESDHLQFLMRLFWEAVSEEEGVGQEEYVLLNVRLQKSLLSDFQLNEAVDSARGDWSGEAHTTAGGEGRDLMEYDGLSMFLLELCTIWCPLPPTLQDYLFFLATLYLSVTKSQGRLRVGLTASVDDVKVLPPAFFALLTTDTPVSARKAALDSDWDDWLYHISADHLVRDAISAAQRKAFAVTNDARAPRMFGPFLKGEVSEGLTVGRSAGLRGGRIRGRLKKKESSPNRVLLKVTGSSTAASARRRCSTVISPLEGQLSSTVDGVKYCGGELEKPSLSESPREVGSTASRKLMRAPALVDGMRTRDEEMWTVVRKLRDVSEAYTKLRCPKRNGHVHGPYDVVEGSLGKLESANKRGFENCEELIRRLVRAFVVWYVRWGSKALEGRPSSPAEEKEEARRNNKPSSLAAPTTTAGPVSAGSILAKEPPAAVAMSPAPTTVGADSPLEPKSPVDQIDSPQPAVSSSAARRRRRRRRAHEAVQEEEEPKPVELTKSQLKRKKRLQRKAEAEQDEPKPLKADPSLFPPVPDFPSKAKMDAIIDATTKNKLRELEWPDFQALVNSLDQQVEDIRADLPPRPKDKRQTTLRLRQQIFELSQLSPSEEVTGML</sequence>
<feature type="non-terminal residue" evidence="2">
    <location>
        <position position="1"/>
    </location>
</feature>
<dbReference type="EMBL" id="JABANO010005203">
    <property type="protein sequence ID" value="KAF4753892.1"/>
    <property type="molecule type" value="Genomic_DNA"/>
</dbReference>
<name>A0A7J6U9I6_PEROL</name>
<evidence type="ECO:0000256" key="1">
    <source>
        <dbReference type="SAM" id="MobiDB-lite"/>
    </source>
</evidence>
<feature type="compositionally biased region" description="Polar residues" evidence="1">
    <location>
        <begin position="434"/>
        <end position="446"/>
    </location>
</feature>
<keyword evidence="3" id="KW-1185">Reference proteome</keyword>
<protein>
    <submittedName>
        <fullName evidence="2">Uncharacterized protein</fullName>
    </submittedName>
</protein>
<feature type="compositionally biased region" description="Basic and acidic residues" evidence="1">
    <location>
        <begin position="535"/>
        <end position="548"/>
    </location>
</feature>
<organism evidence="2 3">
    <name type="scientific">Perkinsus olseni</name>
    <name type="common">Perkinsus atlanticus</name>
    <dbReference type="NCBI Taxonomy" id="32597"/>
    <lineage>
        <taxon>Eukaryota</taxon>
        <taxon>Sar</taxon>
        <taxon>Alveolata</taxon>
        <taxon>Perkinsozoa</taxon>
        <taxon>Perkinsea</taxon>
        <taxon>Perkinsida</taxon>
        <taxon>Perkinsidae</taxon>
        <taxon>Perkinsus</taxon>
    </lineage>
</organism>
<reference evidence="2 3" key="1">
    <citation type="submission" date="2020-04" db="EMBL/GenBank/DDBJ databases">
        <title>Perkinsus olseni comparative genomics.</title>
        <authorList>
            <person name="Bogema D.R."/>
        </authorList>
    </citation>
    <scope>NUCLEOTIDE SEQUENCE [LARGE SCALE GENOMIC DNA]</scope>
    <source>
        <strain evidence="2 3">ATCC PRA-207</strain>
    </source>
</reference>